<dbReference type="AlphaFoldDB" id="A0A7Z7PQ66"/>
<dbReference type="KEGG" id="minf:MESINF_2385"/>
<proteinExistence type="inferred from homology"/>
<keyword evidence="6 8" id="KW-1133">Transmembrane helix</keyword>
<name>A0A7Z7PQ66_9BACT</name>
<dbReference type="Pfam" id="PF01594">
    <property type="entry name" value="AI-2E_transport"/>
    <property type="match status" value="1"/>
</dbReference>
<dbReference type="PANTHER" id="PTHR21716">
    <property type="entry name" value="TRANSMEMBRANE PROTEIN"/>
    <property type="match status" value="1"/>
</dbReference>
<keyword evidence="7 8" id="KW-0472">Membrane</keyword>
<evidence type="ECO:0000256" key="2">
    <source>
        <dbReference type="ARBA" id="ARBA00009773"/>
    </source>
</evidence>
<dbReference type="GO" id="GO:0005886">
    <property type="term" value="C:plasma membrane"/>
    <property type="evidence" value="ECO:0007669"/>
    <property type="project" value="UniProtKB-SubCell"/>
</dbReference>
<dbReference type="EMBL" id="LS974202">
    <property type="protein sequence ID" value="SSC13825.1"/>
    <property type="molecule type" value="Genomic_DNA"/>
</dbReference>
<dbReference type="Proteomes" id="UP000250796">
    <property type="component" value="Chromosome MESINF"/>
</dbReference>
<sequence length="336" mass="36856">MKTTRNWLIAYIALYIASLYLFPLTSRILTLSLILAMLIEVPTGFFKNERARRLAALLTGVGLVVIVVYLLSSSIPMIISNISSFGNEIDRILEGERFNRLMARLPESVAVSVKDFLGSLNNVMIGFALDTARKVAASASSWLTGAVLLIIGSVYLLRNKKNFSEKIVPVVFPGCDRESLRDFLGGFNRDLQNYVFQRTIIALSVGTTIGAGAFLLGIPHPLFFAILGAITNYIPYVGVVMTGIPFLLVGNAAHGFWGVFGVIAILLVAGVIDGWVMTPMLMSKRLRMNWFIILVAVIAIGELLGIFGMIIGIPALLFIKRFWSDFVMGRSDGILE</sequence>
<dbReference type="RefSeq" id="WP_169699948.1">
    <property type="nucleotide sequence ID" value="NZ_LS974202.1"/>
</dbReference>
<evidence type="ECO:0000256" key="1">
    <source>
        <dbReference type="ARBA" id="ARBA00004651"/>
    </source>
</evidence>
<evidence type="ECO:0000313" key="9">
    <source>
        <dbReference type="EMBL" id="SSC13825.1"/>
    </source>
</evidence>
<gene>
    <name evidence="9" type="ORF">MESINF_2385</name>
</gene>
<keyword evidence="4" id="KW-1003">Cell membrane</keyword>
<evidence type="ECO:0000313" key="10">
    <source>
        <dbReference type="Proteomes" id="UP000250796"/>
    </source>
</evidence>
<keyword evidence="5 8" id="KW-0812">Transmembrane</keyword>
<comment type="subcellular location">
    <subcellularLocation>
        <location evidence="1">Cell membrane</location>
        <topology evidence="1">Multi-pass membrane protein</topology>
    </subcellularLocation>
</comment>
<accession>A0A7Z7PQ66</accession>
<evidence type="ECO:0000256" key="8">
    <source>
        <dbReference type="SAM" id="Phobius"/>
    </source>
</evidence>
<evidence type="ECO:0008006" key="11">
    <source>
        <dbReference type="Google" id="ProtNLM"/>
    </source>
</evidence>
<protein>
    <recommendedName>
        <fullName evidence="11">AI-2E family transporter</fullName>
    </recommendedName>
</protein>
<feature type="transmembrane region" description="Helical" evidence="8">
    <location>
        <begin position="54"/>
        <end position="79"/>
    </location>
</feature>
<comment type="similarity">
    <text evidence="2">Belongs to the autoinducer-2 exporter (AI-2E) (TC 2.A.86) family.</text>
</comment>
<dbReference type="PANTHER" id="PTHR21716:SF53">
    <property type="entry name" value="PERMEASE PERM-RELATED"/>
    <property type="match status" value="1"/>
</dbReference>
<evidence type="ECO:0000256" key="3">
    <source>
        <dbReference type="ARBA" id="ARBA00022448"/>
    </source>
</evidence>
<feature type="transmembrane region" description="Helical" evidence="8">
    <location>
        <begin position="139"/>
        <end position="157"/>
    </location>
</feature>
<feature type="transmembrane region" description="Helical" evidence="8">
    <location>
        <begin position="224"/>
        <end position="249"/>
    </location>
</feature>
<evidence type="ECO:0000256" key="5">
    <source>
        <dbReference type="ARBA" id="ARBA00022692"/>
    </source>
</evidence>
<organism evidence="9 10">
    <name type="scientific">Mesotoga infera</name>
    <dbReference type="NCBI Taxonomy" id="1236046"/>
    <lineage>
        <taxon>Bacteria</taxon>
        <taxon>Thermotogati</taxon>
        <taxon>Thermotogota</taxon>
        <taxon>Thermotogae</taxon>
        <taxon>Kosmotogales</taxon>
        <taxon>Kosmotogaceae</taxon>
        <taxon>Mesotoga</taxon>
    </lineage>
</organism>
<evidence type="ECO:0000256" key="4">
    <source>
        <dbReference type="ARBA" id="ARBA00022475"/>
    </source>
</evidence>
<feature type="transmembrane region" description="Helical" evidence="8">
    <location>
        <begin position="199"/>
        <end position="218"/>
    </location>
</feature>
<dbReference type="InterPro" id="IPR002549">
    <property type="entry name" value="AI-2E-like"/>
</dbReference>
<feature type="transmembrane region" description="Helical" evidence="8">
    <location>
        <begin position="256"/>
        <end position="278"/>
    </location>
</feature>
<reference evidence="9 10" key="1">
    <citation type="submission" date="2017-01" db="EMBL/GenBank/DDBJ databases">
        <authorList>
            <person name="Erauso G."/>
        </authorList>
    </citation>
    <scope>NUCLEOTIDE SEQUENCE [LARGE SCALE GENOMIC DNA]</scope>
    <source>
        <strain evidence="9">MESINF1</strain>
    </source>
</reference>
<evidence type="ECO:0000256" key="7">
    <source>
        <dbReference type="ARBA" id="ARBA00023136"/>
    </source>
</evidence>
<feature type="transmembrane region" description="Helical" evidence="8">
    <location>
        <begin position="7"/>
        <end position="22"/>
    </location>
</feature>
<dbReference type="GO" id="GO:0055085">
    <property type="term" value="P:transmembrane transport"/>
    <property type="evidence" value="ECO:0007669"/>
    <property type="project" value="TreeGrafter"/>
</dbReference>
<evidence type="ECO:0000256" key="6">
    <source>
        <dbReference type="ARBA" id="ARBA00022989"/>
    </source>
</evidence>
<keyword evidence="10" id="KW-1185">Reference proteome</keyword>
<keyword evidence="3" id="KW-0813">Transport</keyword>
<feature type="transmembrane region" description="Helical" evidence="8">
    <location>
        <begin position="290"/>
        <end position="319"/>
    </location>
</feature>
<feature type="transmembrane region" description="Helical" evidence="8">
    <location>
        <begin position="28"/>
        <end position="47"/>
    </location>
</feature>